<proteinExistence type="predicted"/>
<dbReference type="GeneID" id="93164014"/>
<comment type="cofactor">
    <cofactor evidence="1">
        <name>Mg(2+)</name>
        <dbReference type="ChEBI" id="CHEBI:18420"/>
    </cofactor>
</comment>
<feature type="binding site" evidence="1">
    <location>
        <begin position="136"/>
        <end position="139"/>
    </location>
    <ligand>
        <name>substrate</name>
    </ligand>
</feature>
<gene>
    <name evidence="2" type="ORF">HMPREF9470_04666</name>
</gene>
<feature type="binding site" evidence="1">
    <location>
        <position position="159"/>
    </location>
    <ligand>
        <name>substrate</name>
    </ligand>
</feature>
<dbReference type="InterPro" id="IPR036704">
    <property type="entry name" value="RraA/RraA-like_sf"/>
</dbReference>
<dbReference type="SUPFAM" id="SSF89562">
    <property type="entry name" value="RraA-like"/>
    <property type="match status" value="1"/>
</dbReference>
<dbReference type="AlphaFoldDB" id="A0A0J9BS74"/>
<dbReference type="RefSeq" id="WP_007868640.1">
    <property type="nucleotide sequence ID" value="NZ_KQ235882.1"/>
</dbReference>
<reference evidence="2 3" key="1">
    <citation type="submission" date="2011-04" db="EMBL/GenBank/DDBJ databases">
        <title>The Genome Sequence of Clostridium citroniae WAL-19142.</title>
        <authorList>
            <consortium name="The Broad Institute Genome Sequencing Platform"/>
            <person name="Earl A."/>
            <person name="Ward D."/>
            <person name="Feldgarden M."/>
            <person name="Gevers D."/>
            <person name="Warren Y.A."/>
            <person name="Tyrrell K.L."/>
            <person name="Citron D.M."/>
            <person name="Goldstein E.J."/>
            <person name="Daigneault M."/>
            <person name="Allen-Vercoe E."/>
            <person name="Young S.K."/>
            <person name="Zeng Q."/>
            <person name="Gargeya S."/>
            <person name="Fitzgerald M."/>
            <person name="Haas B."/>
            <person name="Abouelleil A."/>
            <person name="Alvarado L."/>
            <person name="Arachchi H.M."/>
            <person name="Berlin A."/>
            <person name="Brown A."/>
            <person name="Chapman S.B."/>
            <person name="Chen Z."/>
            <person name="Dunbar C."/>
            <person name="Freedman E."/>
            <person name="Gearin G."/>
            <person name="Gellesch M."/>
            <person name="Goldberg J."/>
            <person name="Griggs A."/>
            <person name="Gujja S."/>
            <person name="Heilman E.R."/>
            <person name="Heiman D."/>
            <person name="Howarth C."/>
            <person name="Larson L."/>
            <person name="Lui A."/>
            <person name="MacDonald P.J."/>
            <person name="Mehta T."/>
            <person name="Montmayeur A."/>
            <person name="Murphy C."/>
            <person name="Neiman D."/>
            <person name="Pearson M."/>
            <person name="Priest M."/>
            <person name="Roberts A."/>
            <person name="Saif S."/>
            <person name="Shea T."/>
            <person name="Shenoy N."/>
            <person name="Sisk P."/>
            <person name="Stolte C."/>
            <person name="Sykes S."/>
            <person name="White J."/>
            <person name="Yandava C."/>
            <person name="Wortman J."/>
            <person name="Nusbaum C."/>
            <person name="Birren B."/>
        </authorList>
    </citation>
    <scope>NUCLEOTIDE SEQUENCE [LARGE SCALE GENOMIC DNA]</scope>
    <source>
        <strain evidence="2 3">WAL-19142</strain>
    </source>
</reference>
<organism evidence="2 3">
    <name type="scientific">[Clostridium] citroniae WAL-19142</name>
    <dbReference type="NCBI Taxonomy" id="742734"/>
    <lineage>
        <taxon>Bacteria</taxon>
        <taxon>Bacillati</taxon>
        <taxon>Bacillota</taxon>
        <taxon>Clostridia</taxon>
        <taxon>Lachnospirales</taxon>
        <taxon>Lachnospiraceae</taxon>
        <taxon>Enterocloster</taxon>
    </lineage>
</organism>
<comment type="caution">
    <text evidence="2">The sequence shown here is derived from an EMBL/GenBank/DDBJ whole genome shotgun (WGS) entry which is preliminary data.</text>
</comment>
<evidence type="ECO:0000313" key="2">
    <source>
        <dbReference type="EMBL" id="KMW15006.1"/>
    </source>
</evidence>
<dbReference type="Gene3D" id="3.50.30.40">
    <property type="entry name" value="Ribonuclease E inhibitor RraA/RraA-like"/>
    <property type="match status" value="1"/>
</dbReference>
<dbReference type="Proteomes" id="UP000037392">
    <property type="component" value="Unassembled WGS sequence"/>
</dbReference>
<evidence type="ECO:0008006" key="4">
    <source>
        <dbReference type="Google" id="ProtNLM"/>
    </source>
</evidence>
<keyword evidence="1" id="KW-0479">Metal-binding</keyword>
<sequence>MRFNRKEDIEFLTKDWQGERFEDGRPKVSDQLLDRLKEVTTEEAVMALINKGYMHQFEGDLQRSNQDKEKGRLIGRAVTTVMVPTRIDVHNNLLDEGRNVEGKRGFFNQWVIETLVKRDVIVVDMCDQILFGTYVGGNLSTAIKTRTETGGAVIWGGIRDLEQIVEMDDFQVYYRGVDPTPIGDVMMSGMNTPARIGRAVCLPGDVVHGTISGITFIPAHLAEHVAATAEKSHVKDIFGFERLKQGVYTSAQIDNAWTMEMMEDFLGWYGKSEEAEKYRGYGLDWTEELGIAKNPERPKQSNGLVDYKLH</sequence>
<protein>
    <recommendedName>
        <fullName evidence="4">Dimethylmenaquinone methyltransferase</fullName>
    </recommendedName>
</protein>
<dbReference type="EMBL" id="ADLK01000035">
    <property type="protein sequence ID" value="KMW15006.1"/>
    <property type="molecule type" value="Genomic_DNA"/>
</dbReference>
<evidence type="ECO:0000313" key="3">
    <source>
        <dbReference type="Proteomes" id="UP000037392"/>
    </source>
</evidence>
<keyword evidence="1" id="KW-0460">Magnesium</keyword>
<accession>A0A0J9BS74</accession>
<dbReference type="InterPro" id="IPR005493">
    <property type="entry name" value="RraA/RraA-like"/>
</dbReference>
<dbReference type="OrthoDB" id="108647at2"/>
<dbReference type="Pfam" id="PF03737">
    <property type="entry name" value="RraA-like"/>
    <property type="match status" value="1"/>
</dbReference>
<dbReference type="GO" id="GO:0046872">
    <property type="term" value="F:metal ion binding"/>
    <property type="evidence" value="ECO:0007669"/>
    <property type="project" value="UniProtKB-KW"/>
</dbReference>
<evidence type="ECO:0000256" key="1">
    <source>
        <dbReference type="PIRSR" id="PIRSR605493-1"/>
    </source>
</evidence>
<feature type="binding site" evidence="1">
    <location>
        <position position="160"/>
    </location>
    <ligand>
        <name>Mg(2+)</name>
        <dbReference type="ChEBI" id="CHEBI:18420"/>
    </ligand>
</feature>
<dbReference type="PATRIC" id="fig|742734.4.peg.5000"/>
<name>A0A0J9BS74_9FIRM</name>